<name>A0A841U363_9BACL</name>
<organism evidence="2 3">
    <name type="scientific">Cohnella xylanilytica</name>
    <dbReference type="NCBI Taxonomy" id="557555"/>
    <lineage>
        <taxon>Bacteria</taxon>
        <taxon>Bacillati</taxon>
        <taxon>Bacillota</taxon>
        <taxon>Bacilli</taxon>
        <taxon>Bacillales</taxon>
        <taxon>Paenibacillaceae</taxon>
        <taxon>Cohnella</taxon>
    </lineage>
</organism>
<evidence type="ECO:0000313" key="3">
    <source>
        <dbReference type="Proteomes" id="UP000553776"/>
    </source>
</evidence>
<feature type="signal peptide" evidence="1">
    <location>
        <begin position="1"/>
        <end position="29"/>
    </location>
</feature>
<accession>A0A841U363</accession>
<gene>
    <name evidence="2" type="ORF">H7B90_27655</name>
</gene>
<feature type="chain" id="PRO_5038864365" evidence="1">
    <location>
        <begin position="30"/>
        <end position="317"/>
    </location>
</feature>
<evidence type="ECO:0000313" key="2">
    <source>
        <dbReference type="EMBL" id="MBB6695177.1"/>
    </source>
</evidence>
<protein>
    <submittedName>
        <fullName evidence="2">Uncharacterized protein</fullName>
    </submittedName>
</protein>
<evidence type="ECO:0000256" key="1">
    <source>
        <dbReference type="SAM" id="SignalP"/>
    </source>
</evidence>
<sequence length="317" mass="34718">MTDNRRRTMPRLCKLAVAGALIWTTLSGAVPASADSPATLPSDSLVSALARQVALELVQGYPAELEKSVDGWIASLSARRPFAAWKTASRAIEPLGPGTHGWLVTLRSPAKQAVGYLVVYAAEDGSYRLGEYGVGPQPLFDKASLSRSLVANGILSSHSSPYRAEKQYLHPFAAVWKVTVEGETYWFDAKTDEQLPLDDKSWARIREAFHGLSPEPDAAPAVSKLKLGEPFDPYERLPWLMNEAPFDADADSDFVARVGQGHPLRYVCEPFGDKMLYAIAVVGYTGWSGGRIDAALEMYGSRFVPLSTLRSYGLFYR</sequence>
<dbReference type="EMBL" id="JACJVR010000113">
    <property type="protein sequence ID" value="MBB6695177.1"/>
    <property type="molecule type" value="Genomic_DNA"/>
</dbReference>
<keyword evidence="3" id="KW-1185">Reference proteome</keyword>
<dbReference type="Proteomes" id="UP000553776">
    <property type="component" value="Unassembled WGS sequence"/>
</dbReference>
<reference evidence="2 3" key="1">
    <citation type="submission" date="2020-08" db="EMBL/GenBank/DDBJ databases">
        <title>Cohnella phylogeny.</title>
        <authorList>
            <person name="Dunlap C."/>
        </authorList>
    </citation>
    <scope>NUCLEOTIDE SEQUENCE [LARGE SCALE GENOMIC DNA]</scope>
    <source>
        <strain evidence="2 3">DSM 25239</strain>
    </source>
</reference>
<dbReference type="RefSeq" id="WP_185139137.1">
    <property type="nucleotide sequence ID" value="NZ_JACJVR010000113.1"/>
</dbReference>
<dbReference type="AlphaFoldDB" id="A0A841U363"/>
<keyword evidence="1" id="KW-0732">Signal</keyword>
<proteinExistence type="predicted"/>
<comment type="caution">
    <text evidence="2">The sequence shown here is derived from an EMBL/GenBank/DDBJ whole genome shotgun (WGS) entry which is preliminary data.</text>
</comment>